<evidence type="ECO:0000259" key="2">
    <source>
        <dbReference type="Pfam" id="PF13116"/>
    </source>
</evidence>
<evidence type="ECO:0000313" key="4">
    <source>
        <dbReference type="Proteomes" id="UP001303211"/>
    </source>
</evidence>
<evidence type="ECO:0000256" key="1">
    <source>
        <dbReference type="SAM" id="MobiDB-lite"/>
    </source>
</evidence>
<keyword evidence="4" id="KW-1185">Reference proteome</keyword>
<name>A0ABZ0IZR9_9BURK</name>
<reference evidence="3 4" key="1">
    <citation type="submission" date="2023-03" db="EMBL/GenBank/DDBJ databases">
        <title>Diaphorobacter basophil sp. nov., isolated from a sewage-treatment plant.</title>
        <authorList>
            <person name="Yang K."/>
        </authorList>
    </citation>
    <scope>NUCLEOTIDE SEQUENCE [LARGE SCALE GENOMIC DNA]</scope>
    <source>
        <strain evidence="3 4">Y-1</strain>
    </source>
</reference>
<organism evidence="3 4">
    <name type="scientific">Diaphorobacter limosus</name>
    <dbReference type="NCBI Taxonomy" id="3036128"/>
    <lineage>
        <taxon>Bacteria</taxon>
        <taxon>Pseudomonadati</taxon>
        <taxon>Pseudomonadota</taxon>
        <taxon>Betaproteobacteria</taxon>
        <taxon>Burkholderiales</taxon>
        <taxon>Comamonadaceae</taxon>
        <taxon>Diaphorobacter</taxon>
    </lineage>
</organism>
<proteinExistence type="predicted"/>
<dbReference type="InterPro" id="IPR025263">
    <property type="entry name" value="YhdP_central"/>
</dbReference>
<dbReference type="NCBIfam" id="TIGR02099">
    <property type="entry name" value="YhdP family protein"/>
    <property type="match status" value="1"/>
</dbReference>
<sequence>MTEPSSHPSRLLRLVAGCARWGLGLLLALWLLLAAAWGGLHGWIVPRIGDYRPLLEAQAGRALGIPVRIAAISARSEGLIPTVELAGVTLLDAQGRDALQLPRVVLALSPRSLLRLGFEQIYIEGPALDVRRMADGRITVAGLALQRDEQGDSGAADWLFDQPEVAIRGGTLRWSDEQTGAEPLALTQVDLVLRNGGWHHAMRLDATPPPGWGERFSLRGRFRQPLLTTHGGNWRRWSGQLYADFARVDVSRLNQYADLGALEVAQGHGALRAWLDWQRGQLAGATVDMALGEVNATLGQDLRPLVLRTVTGRLGGRWLEGGFELSSDNLQFQADDGLAWPGGKLFLRHTGADRAGREQGELQADRLDLAALAQIASRLPLDAAVRDALQTYAPQGLVQQLQAGWHGPLAQPRQYQLRAKVSGLAIAAQARNPAVVGLTGADVELDLTQQGGRAELAMADGRLLLPGVFEDPVLPVQQLSATLRWQVEGQRIAVQTNDLRFANADAQGEARLAWRTADAATSPARSRFPGVLELSGHLSRADGTRVHRYLPLVIPAETRHYVRDAIQTGSAPEVQFRVKGDLHDFPYGHAPRLGEFHIAARVTDVTYAYVPPSLLAPGDRPWPVLTNLAGELVFDRASMLVRNATGGFAGQRALRVQKVGAKIADLEHSVVEVDGQVRGPLQDMLTLVSGSQIAQLTHGALDRATASGAADLQLALKLPLAKMAQSQVRGSVTLADNDVRFVPEAPTVSGARGVVQFSDTGFSLVGVQGRALGGELRLEGGMVAPPAAGARESPVRVRARGTATAEGLRETPQLGLLARLARHASGASAYALSLGVRRGVAEIQVTSDLVGIALDAPAPLGKAAATPLAVRFDNQLTPEAMATDSAPLQDQLTLALGDVLRLDYLRALEGEQARVLRGAVTVGLPAGQAMALPQQGVAANARLDMLDVDAWDALLDQHQEGPGAGGPVAQAQGYLPDRVALRVGTLALQGRSLHDVVAGVSRVGADWRANVSARELDGYVEYRQADGAAQQEGLYARLSRLALPQSDEPQVDALLDAQQPARLPALDIVVQDFELRGRRLGRLEIEARNRATQDGQREWRLGKFNLAAPEAVFASSGSWALVGGKGAAAQRRTSMDFALDIRDSGALLARFGMDGVLRRGKGRIAGQVGWQGSPLSPDYRSMTGQMHVDVESGQFLKADPGLAKLLGVLSLQSLPRRLVLDFRDVFSEGFAFDFVRGDLHVEQGVATTNNLQMKGVNAAVLMEGSADIERETQDLHVVVVPEINAMTASLVATAINPVIGLGSFLAQVFLRGPLIQAATQEFRIDGTWAEPRVERIQQRQAAPGAGGPGAPAISGAKP</sequence>
<feature type="domain" description="YhdP central" evidence="2">
    <location>
        <begin position="11"/>
        <end position="1333"/>
    </location>
</feature>
<accession>A0ABZ0IZR9</accession>
<dbReference type="EMBL" id="CP136921">
    <property type="protein sequence ID" value="WOO31485.1"/>
    <property type="molecule type" value="Genomic_DNA"/>
</dbReference>
<evidence type="ECO:0000313" key="3">
    <source>
        <dbReference type="EMBL" id="WOO31485.1"/>
    </source>
</evidence>
<dbReference type="RefSeq" id="WP_317700964.1">
    <property type="nucleotide sequence ID" value="NZ_CP136921.1"/>
</dbReference>
<dbReference type="InterPro" id="IPR011836">
    <property type="entry name" value="YhdP"/>
</dbReference>
<dbReference type="PANTHER" id="PTHR38690:SF1">
    <property type="entry name" value="PROTEASE"/>
    <property type="match status" value="1"/>
</dbReference>
<dbReference type="Pfam" id="PF13116">
    <property type="entry name" value="YhdP"/>
    <property type="match status" value="1"/>
</dbReference>
<protein>
    <submittedName>
        <fullName evidence="3">YhdP family protein</fullName>
    </submittedName>
</protein>
<dbReference type="PANTHER" id="PTHR38690">
    <property type="entry name" value="PROTEASE-RELATED"/>
    <property type="match status" value="1"/>
</dbReference>
<dbReference type="Proteomes" id="UP001303211">
    <property type="component" value="Chromosome"/>
</dbReference>
<feature type="region of interest" description="Disordered" evidence="1">
    <location>
        <begin position="1337"/>
        <end position="1358"/>
    </location>
</feature>
<gene>
    <name evidence="3" type="ORF">P4826_13830</name>
</gene>